<evidence type="ECO:0000256" key="1">
    <source>
        <dbReference type="SAM" id="Phobius"/>
    </source>
</evidence>
<feature type="transmembrane region" description="Helical" evidence="1">
    <location>
        <begin position="7"/>
        <end position="28"/>
    </location>
</feature>
<dbReference type="RefSeq" id="WP_172233292.1">
    <property type="nucleotide sequence ID" value="NZ_CP035946.1"/>
</dbReference>
<comment type="caution">
    <text evidence="2">The sequence shown here is derived from an EMBL/GenBank/DDBJ whole genome shotgun (WGS) entry which is preliminary data.</text>
</comment>
<keyword evidence="1" id="KW-0812">Transmembrane</keyword>
<sequence>MKKAFSLIELVFSIVIIGFCIAAIPRVLNMAVLADATSIKQEQTNALKYFYGILSAYPYDMSANGNYCKDDYRKNSWYSQFCATESLANLDTTTAALTSASASVSTTTPSTRAKTTQLKDILKDVSELNITNRLGNMNHQILNSGNKLYLNTAIGTNTSFKTPSASSIRINLKDIYTGSNINTGSYNPQDYSDLTKLSHFEIACEDNYFNGFKAETKVLATNEGIASTYTSQAIDTEGFLQRSMVLCRVAVFRANELITSFYTSFPLYGRVESAFSPYLLKVPSGASISNEDIMKKLKNISGLSKTTINTNYSDWQ</sequence>
<proteinExistence type="predicted"/>
<protein>
    <submittedName>
        <fullName evidence="2">Type II secretion system protein</fullName>
    </submittedName>
</protein>
<keyword evidence="1" id="KW-0472">Membrane</keyword>
<reference evidence="2 3" key="1">
    <citation type="submission" date="2020-07" db="EMBL/GenBank/DDBJ databases">
        <title>Transfer of Campylobacter canadensis to the novel genus Avispirillum gen. nov., that also includes two novel species recovered from migratory waterfowl: Avispirillum anseris sp. nov. and Avispirillum brantae sp. nov.</title>
        <authorList>
            <person name="Miller W.G."/>
            <person name="Chapman M.H."/>
            <person name="Yee E."/>
            <person name="Inglis G.D."/>
        </authorList>
    </citation>
    <scope>NUCLEOTIDE SEQUENCE [LARGE SCALE GENOMIC DNA]</scope>
    <source>
        <strain evidence="2 3">L283</strain>
    </source>
</reference>
<evidence type="ECO:0000313" key="3">
    <source>
        <dbReference type="Proteomes" id="UP000786183"/>
    </source>
</evidence>
<evidence type="ECO:0000313" key="2">
    <source>
        <dbReference type="EMBL" id="MBZ7987051.1"/>
    </source>
</evidence>
<organism evidence="2 3">
    <name type="scientific">Campylobacter canadensis</name>
    <dbReference type="NCBI Taxonomy" id="449520"/>
    <lineage>
        <taxon>Bacteria</taxon>
        <taxon>Pseudomonadati</taxon>
        <taxon>Campylobacterota</taxon>
        <taxon>Epsilonproteobacteria</taxon>
        <taxon>Campylobacterales</taxon>
        <taxon>Campylobacteraceae</taxon>
        <taxon>Campylobacter</taxon>
    </lineage>
</organism>
<keyword evidence="3" id="KW-1185">Reference proteome</keyword>
<name>A0ABS7WRP0_9BACT</name>
<dbReference type="EMBL" id="JACGBB010000004">
    <property type="protein sequence ID" value="MBZ7987051.1"/>
    <property type="molecule type" value="Genomic_DNA"/>
</dbReference>
<gene>
    <name evidence="2" type="ORF">AVCANL283_02815</name>
</gene>
<dbReference type="Proteomes" id="UP000786183">
    <property type="component" value="Unassembled WGS sequence"/>
</dbReference>
<keyword evidence="1" id="KW-1133">Transmembrane helix</keyword>
<accession>A0ABS7WRP0</accession>